<proteinExistence type="predicted"/>
<evidence type="ECO:0000259" key="1">
    <source>
        <dbReference type="Pfam" id="PF19502"/>
    </source>
</evidence>
<name>A0A0R1GV59_9LACO</name>
<dbReference type="Pfam" id="PF19502">
    <property type="entry name" value="DUF6036"/>
    <property type="match status" value="1"/>
</dbReference>
<reference evidence="2 3" key="1">
    <citation type="journal article" date="2015" name="Genome Announc.">
        <title>Expanding the biotechnology potential of lactobacilli through comparative genomics of 213 strains and associated genera.</title>
        <authorList>
            <person name="Sun Z."/>
            <person name="Harris H.M."/>
            <person name="McCann A."/>
            <person name="Guo C."/>
            <person name="Argimon S."/>
            <person name="Zhang W."/>
            <person name="Yang X."/>
            <person name="Jeffery I.B."/>
            <person name="Cooney J.C."/>
            <person name="Kagawa T.F."/>
            <person name="Liu W."/>
            <person name="Song Y."/>
            <person name="Salvetti E."/>
            <person name="Wrobel A."/>
            <person name="Rasinkangas P."/>
            <person name="Parkhill J."/>
            <person name="Rea M.C."/>
            <person name="O'Sullivan O."/>
            <person name="Ritari J."/>
            <person name="Douillard F.P."/>
            <person name="Paul Ross R."/>
            <person name="Yang R."/>
            <person name="Briner A.E."/>
            <person name="Felis G.E."/>
            <person name="de Vos W.M."/>
            <person name="Barrangou R."/>
            <person name="Klaenhammer T.R."/>
            <person name="Caufield P.W."/>
            <person name="Cui Y."/>
            <person name="Zhang H."/>
            <person name="O'Toole P.W."/>
        </authorList>
    </citation>
    <scope>NUCLEOTIDE SEQUENCE [LARGE SCALE GENOMIC DNA]</scope>
    <source>
        <strain evidence="2 3">DSM 20534</strain>
    </source>
</reference>
<dbReference type="InterPro" id="IPR045792">
    <property type="entry name" value="DUF6036"/>
</dbReference>
<dbReference type="EMBL" id="AZCV01000002">
    <property type="protein sequence ID" value="KRK38205.1"/>
    <property type="molecule type" value="Genomic_DNA"/>
</dbReference>
<feature type="domain" description="DUF6036" evidence="1">
    <location>
        <begin position="6"/>
        <end position="146"/>
    </location>
</feature>
<evidence type="ECO:0000313" key="3">
    <source>
        <dbReference type="Proteomes" id="UP000050909"/>
    </source>
</evidence>
<organism evidence="2 3">
    <name type="scientific">Amylolactobacillus amylotrophicus DSM 20534</name>
    <dbReference type="NCBI Taxonomy" id="1423722"/>
    <lineage>
        <taxon>Bacteria</taxon>
        <taxon>Bacillati</taxon>
        <taxon>Bacillota</taxon>
        <taxon>Bacilli</taxon>
        <taxon>Lactobacillales</taxon>
        <taxon>Lactobacillaceae</taxon>
        <taxon>Amylolactobacillus</taxon>
    </lineage>
</organism>
<comment type="caution">
    <text evidence="2">The sequence shown here is derived from an EMBL/GenBank/DDBJ whole genome shotgun (WGS) entry which is preliminary data.</text>
</comment>
<gene>
    <name evidence="2" type="ORF">FC62_GL000984</name>
</gene>
<dbReference type="RefSeq" id="WP_056945872.1">
    <property type="nucleotide sequence ID" value="NZ_AZCV01000002.1"/>
</dbReference>
<accession>A0A0R1GV59</accession>
<protein>
    <recommendedName>
        <fullName evidence="1">DUF6036 domain-containing protein</fullName>
    </recommendedName>
</protein>
<dbReference type="Proteomes" id="UP000050909">
    <property type="component" value="Unassembled WGS sequence"/>
</dbReference>
<dbReference type="AlphaFoldDB" id="A0A0R1GV59"/>
<keyword evidence="3" id="KW-1185">Reference proteome</keyword>
<evidence type="ECO:0000313" key="2">
    <source>
        <dbReference type="EMBL" id="KRK38205.1"/>
    </source>
</evidence>
<dbReference type="PATRIC" id="fig|1423722.3.peg.1001"/>
<sequence length="183" mass="20804">MEYIKLFDSLNKKLARENLELDIHCVGGFVLEYYGLKATSDIDAFYESNEKIDRLIDEVGNEYGVGTNSSPWLNNSIQNIISNNNLDQETTIYAGTNLTVNIASLETIFEDKIVSSRVKDREDIKELMIALNKHDLASIMKIYEYSDGTTDPAVIVEAYINAFGRGSFDEQVRDNPELKRYLI</sequence>